<reference evidence="1" key="1">
    <citation type="journal article" date="2019" name="Environ. Microbiol.">
        <title>Fungal ecological strategies reflected in gene transcription - a case study of two litter decomposers.</title>
        <authorList>
            <person name="Barbi F."/>
            <person name="Kohler A."/>
            <person name="Barry K."/>
            <person name="Baskaran P."/>
            <person name="Daum C."/>
            <person name="Fauchery L."/>
            <person name="Ihrmark K."/>
            <person name="Kuo A."/>
            <person name="LaButti K."/>
            <person name="Lipzen A."/>
            <person name="Morin E."/>
            <person name="Grigoriev I.V."/>
            <person name="Henrissat B."/>
            <person name="Lindahl B."/>
            <person name="Martin F."/>
        </authorList>
    </citation>
    <scope>NUCLEOTIDE SEQUENCE</scope>
    <source>
        <strain evidence="1">JB14</strain>
    </source>
</reference>
<evidence type="ECO:0000313" key="1">
    <source>
        <dbReference type="EMBL" id="KAE9400280.1"/>
    </source>
</evidence>
<sequence>KLLQDQEGEIPITLDCWTSPNHWAWMSITTTRTRKGQDDTDELVTHLLDFIELPCLHSAVNMAEALAKFLKEYGIEKKVSSPSI</sequence>
<protein>
    <submittedName>
        <fullName evidence="1">Uncharacterized protein</fullName>
    </submittedName>
</protein>
<accession>A0A6A4HRA0</accession>
<dbReference type="AlphaFoldDB" id="A0A6A4HRA0"/>
<proteinExistence type="predicted"/>
<name>A0A6A4HRA0_9AGAR</name>
<gene>
    <name evidence="1" type="ORF">BT96DRAFT_819398</name>
</gene>
<organism evidence="1 2">
    <name type="scientific">Gymnopus androsaceus JB14</name>
    <dbReference type="NCBI Taxonomy" id="1447944"/>
    <lineage>
        <taxon>Eukaryota</taxon>
        <taxon>Fungi</taxon>
        <taxon>Dikarya</taxon>
        <taxon>Basidiomycota</taxon>
        <taxon>Agaricomycotina</taxon>
        <taxon>Agaricomycetes</taxon>
        <taxon>Agaricomycetidae</taxon>
        <taxon>Agaricales</taxon>
        <taxon>Marasmiineae</taxon>
        <taxon>Omphalotaceae</taxon>
        <taxon>Gymnopus</taxon>
    </lineage>
</organism>
<keyword evidence="2" id="KW-1185">Reference proteome</keyword>
<dbReference type="EMBL" id="ML769458">
    <property type="protein sequence ID" value="KAE9400280.1"/>
    <property type="molecule type" value="Genomic_DNA"/>
</dbReference>
<feature type="non-terminal residue" evidence="1">
    <location>
        <position position="1"/>
    </location>
</feature>
<evidence type="ECO:0000313" key="2">
    <source>
        <dbReference type="Proteomes" id="UP000799118"/>
    </source>
</evidence>
<dbReference type="OrthoDB" id="2691268at2759"/>
<dbReference type="Proteomes" id="UP000799118">
    <property type="component" value="Unassembled WGS sequence"/>
</dbReference>